<evidence type="ECO:0000313" key="6">
    <source>
        <dbReference type="Proteomes" id="UP000534783"/>
    </source>
</evidence>
<dbReference type="SUPFAM" id="SSF63411">
    <property type="entry name" value="LuxS/MPP-like metallohydrolase"/>
    <property type="match status" value="2"/>
</dbReference>
<dbReference type="InterPro" id="IPR011765">
    <property type="entry name" value="Pept_M16_N"/>
</dbReference>
<reference evidence="5 6" key="1">
    <citation type="journal article" date="2020" name="Nature">
        <title>Bacterial chemolithoautotrophy via manganese oxidation.</title>
        <authorList>
            <person name="Yu H."/>
            <person name="Leadbetter J.R."/>
        </authorList>
    </citation>
    <scope>NUCLEOTIDE SEQUENCE [LARGE SCALE GENOMIC DNA]</scope>
    <source>
        <strain evidence="5 6">Mn-1</strain>
    </source>
</reference>
<dbReference type="InterPro" id="IPR011249">
    <property type="entry name" value="Metalloenz_LuxS/M16"/>
</dbReference>
<organism evidence="5 6">
    <name type="scientific">Candidatus Manganitrophus noduliformans</name>
    <dbReference type="NCBI Taxonomy" id="2606439"/>
    <lineage>
        <taxon>Bacteria</taxon>
        <taxon>Pseudomonadati</taxon>
        <taxon>Nitrospirota</taxon>
        <taxon>Nitrospiria</taxon>
        <taxon>Candidatus Troglogloeales</taxon>
        <taxon>Candidatus Manganitrophaceae</taxon>
        <taxon>Candidatus Manganitrophus</taxon>
    </lineage>
</organism>
<comment type="caution">
    <text evidence="5">The sequence shown here is derived from an EMBL/GenBank/DDBJ whole genome shotgun (WGS) entry which is preliminary data.</text>
</comment>
<name>A0A7X6DM44_9BACT</name>
<keyword evidence="6" id="KW-1185">Reference proteome</keyword>
<dbReference type="Pfam" id="PF05193">
    <property type="entry name" value="Peptidase_M16_C"/>
    <property type="match status" value="1"/>
</dbReference>
<dbReference type="PANTHER" id="PTHR11851:SF225">
    <property type="entry name" value="NON-PEPTIDASE HOMOLOG YMXG"/>
    <property type="match status" value="1"/>
</dbReference>
<protein>
    <submittedName>
        <fullName evidence="5">Insulinase family protein</fullName>
    </submittedName>
</protein>
<dbReference type="GO" id="GO:0046872">
    <property type="term" value="F:metal ion binding"/>
    <property type="evidence" value="ECO:0007669"/>
    <property type="project" value="InterPro"/>
</dbReference>
<feature type="chain" id="PRO_5031573925" evidence="2">
    <location>
        <begin position="28"/>
        <end position="483"/>
    </location>
</feature>
<dbReference type="Pfam" id="PF00675">
    <property type="entry name" value="Peptidase_M16"/>
    <property type="match status" value="1"/>
</dbReference>
<feature type="domain" description="Peptidase M16 N-terminal" evidence="3">
    <location>
        <begin position="77"/>
        <end position="200"/>
    </location>
</feature>
<keyword evidence="2" id="KW-0732">Signal</keyword>
<feature type="signal peptide" evidence="2">
    <location>
        <begin position="1"/>
        <end position="27"/>
    </location>
</feature>
<dbReference type="InterPro" id="IPR007863">
    <property type="entry name" value="Peptidase_M16_C"/>
</dbReference>
<dbReference type="AlphaFoldDB" id="A0A7X6DM44"/>
<dbReference type="EMBL" id="VTOW01000001">
    <property type="protein sequence ID" value="NKE69423.1"/>
    <property type="molecule type" value="Genomic_DNA"/>
</dbReference>
<evidence type="ECO:0000256" key="2">
    <source>
        <dbReference type="SAM" id="SignalP"/>
    </source>
</evidence>
<evidence type="ECO:0000259" key="3">
    <source>
        <dbReference type="Pfam" id="PF00675"/>
    </source>
</evidence>
<dbReference type="PANTHER" id="PTHR11851">
    <property type="entry name" value="METALLOPROTEASE"/>
    <property type="match status" value="1"/>
</dbReference>
<dbReference type="Proteomes" id="UP000534783">
    <property type="component" value="Unassembled WGS sequence"/>
</dbReference>
<proteinExistence type="predicted"/>
<gene>
    <name evidence="5" type="ORF">MNODULE_01485</name>
</gene>
<evidence type="ECO:0000259" key="4">
    <source>
        <dbReference type="Pfam" id="PF05193"/>
    </source>
</evidence>
<feature type="region of interest" description="Disordered" evidence="1">
    <location>
        <begin position="28"/>
        <end position="53"/>
    </location>
</feature>
<accession>A0A7X6DM44</accession>
<evidence type="ECO:0000313" key="5">
    <source>
        <dbReference type="EMBL" id="NKE69423.1"/>
    </source>
</evidence>
<dbReference type="Gene3D" id="3.30.830.10">
    <property type="entry name" value="Metalloenzyme, LuxS/M16 peptidase-like"/>
    <property type="match status" value="2"/>
</dbReference>
<feature type="domain" description="Peptidase M16 C-terminal" evidence="4">
    <location>
        <begin position="218"/>
        <end position="395"/>
    </location>
</feature>
<evidence type="ECO:0000256" key="1">
    <source>
        <dbReference type="SAM" id="MobiDB-lite"/>
    </source>
</evidence>
<sequence length="483" mass="53969">MRRRMNRLSVLFLVFLWSLSLVPSPSAAPAPAATELPDPRTMTFPAPAFQPPKPERQVLSNGMILYLLEDHELPLIRMEVIVKTGSIYEPADKISLAGLTGAIMRTGGTKRHSGDEVDEIIDQMAADLSVGIGADAGGAWLDVLKKDFDAGLALFADILMNPVFEEEKLQIAKNNAIEMIRRRNDRPSSIASREFNKQIYGADNPYGREATEETVRSIVRDDLVAFHRKYFVPNNIMIGVTGDFDKKEIIAKIEKAFAGWKKKKIDFPEVPSVVERKDGGVYAIARPITQTQIRIGHLGIKQNNPDFFAVSILDDILGGGGLTSRLFSDVRTQRGLAYSVGSVFRPGNFERGVFIAYGETRVDTTHQAISTILDHIRKIRREPVTDEELKRAKESFLNSFIFSFSSPAQIVSRKMSLEYYGLPSDFLERYRDNVAKVTKEDILRVAKKYLHPDRLVILAVGDDGKFDQPLSSLGKVTQIQLTP</sequence>
<dbReference type="InterPro" id="IPR050361">
    <property type="entry name" value="MPP/UQCRC_Complex"/>
</dbReference>